<evidence type="ECO:0000313" key="1">
    <source>
        <dbReference type="EMBL" id="KAI3682742.1"/>
    </source>
</evidence>
<gene>
    <name evidence="1" type="ORF">L1987_82950</name>
</gene>
<dbReference type="EMBL" id="CM042045">
    <property type="protein sequence ID" value="KAI3682742.1"/>
    <property type="molecule type" value="Genomic_DNA"/>
</dbReference>
<protein>
    <submittedName>
        <fullName evidence="1">Uncharacterized protein</fullName>
    </submittedName>
</protein>
<reference evidence="2" key="1">
    <citation type="journal article" date="2022" name="Mol. Ecol. Resour.">
        <title>The genomes of chicory, endive, great burdock and yacon provide insights into Asteraceae palaeo-polyploidization history and plant inulin production.</title>
        <authorList>
            <person name="Fan W."/>
            <person name="Wang S."/>
            <person name="Wang H."/>
            <person name="Wang A."/>
            <person name="Jiang F."/>
            <person name="Liu H."/>
            <person name="Zhao H."/>
            <person name="Xu D."/>
            <person name="Zhang Y."/>
        </authorList>
    </citation>
    <scope>NUCLEOTIDE SEQUENCE [LARGE SCALE GENOMIC DNA]</scope>
    <source>
        <strain evidence="2">cv. Yunnan</strain>
    </source>
</reference>
<reference evidence="1 2" key="2">
    <citation type="journal article" date="2022" name="Mol. Ecol. Resour.">
        <title>The genomes of chicory, endive, great burdock and yacon provide insights into Asteraceae paleo-polyploidization history and plant inulin production.</title>
        <authorList>
            <person name="Fan W."/>
            <person name="Wang S."/>
            <person name="Wang H."/>
            <person name="Wang A."/>
            <person name="Jiang F."/>
            <person name="Liu H."/>
            <person name="Zhao H."/>
            <person name="Xu D."/>
            <person name="Zhang Y."/>
        </authorList>
    </citation>
    <scope>NUCLEOTIDE SEQUENCE [LARGE SCALE GENOMIC DNA]</scope>
    <source>
        <strain evidence="2">cv. Yunnan</strain>
        <tissue evidence="1">Leaves</tissue>
    </source>
</reference>
<dbReference type="Proteomes" id="UP001056120">
    <property type="component" value="Linkage Group LG28"/>
</dbReference>
<name>A0ACB8YAQ7_9ASTR</name>
<keyword evidence="2" id="KW-1185">Reference proteome</keyword>
<evidence type="ECO:0000313" key="2">
    <source>
        <dbReference type="Proteomes" id="UP001056120"/>
    </source>
</evidence>
<accession>A0ACB8YAQ7</accession>
<sequence>MKFSVLDKKINVESLARRLGMHIAEHFVKFTTDEQYLRYLLSGLRLLHTLYDIASHHSKLEQVLVQDKNVGTDMIHSITSMIIVLSCFGEKINFSNQSVLLYSTLLASGLYLLKAIISSETPTFTLVLLALDEVDSFTIAAFTAVRVVVDFLQAKLPAQHIDPHMKSKLNEVYYLFHLCESSLQFLQSLCQQMLIREHFVKNKKLCGEGVVLRLVQNIMKLPKYEDPHLMDEVYRLKSKVLSIMLHLCEVESPSFLDMASSTTQSLDLAKSTVFEVDFQNS</sequence>
<proteinExistence type="predicted"/>
<organism evidence="1 2">
    <name type="scientific">Smallanthus sonchifolius</name>
    <dbReference type="NCBI Taxonomy" id="185202"/>
    <lineage>
        <taxon>Eukaryota</taxon>
        <taxon>Viridiplantae</taxon>
        <taxon>Streptophyta</taxon>
        <taxon>Embryophyta</taxon>
        <taxon>Tracheophyta</taxon>
        <taxon>Spermatophyta</taxon>
        <taxon>Magnoliopsida</taxon>
        <taxon>eudicotyledons</taxon>
        <taxon>Gunneridae</taxon>
        <taxon>Pentapetalae</taxon>
        <taxon>asterids</taxon>
        <taxon>campanulids</taxon>
        <taxon>Asterales</taxon>
        <taxon>Asteraceae</taxon>
        <taxon>Asteroideae</taxon>
        <taxon>Heliantheae alliance</taxon>
        <taxon>Millerieae</taxon>
        <taxon>Smallanthus</taxon>
    </lineage>
</organism>
<comment type="caution">
    <text evidence="1">The sequence shown here is derived from an EMBL/GenBank/DDBJ whole genome shotgun (WGS) entry which is preliminary data.</text>
</comment>